<dbReference type="CDD" id="cd00118">
    <property type="entry name" value="LysM"/>
    <property type="match status" value="1"/>
</dbReference>
<dbReference type="Gene3D" id="1.10.530.10">
    <property type="match status" value="1"/>
</dbReference>
<feature type="region of interest" description="Disordered" evidence="3">
    <location>
        <begin position="127"/>
        <end position="198"/>
    </location>
</feature>
<reference evidence="6 7" key="1">
    <citation type="submission" date="2024-10" db="EMBL/GenBank/DDBJ databases">
        <authorList>
            <person name="Cho J.-C."/>
        </authorList>
    </citation>
    <scope>NUCLEOTIDE SEQUENCE [LARGE SCALE GENOMIC DNA]</scope>
    <source>
        <strain evidence="6 7">KCTC29696</strain>
    </source>
</reference>
<comment type="caution">
    <text evidence="6">The sequence shown here is derived from an EMBL/GenBank/DDBJ whole genome shotgun (WGS) entry which is preliminary data.</text>
</comment>
<feature type="chain" id="PRO_5045734276" evidence="4">
    <location>
        <begin position="42"/>
        <end position="435"/>
    </location>
</feature>
<accession>A0ABW7HSN3</accession>
<protein>
    <submittedName>
        <fullName evidence="6">Transglycosylase family protein</fullName>
    </submittedName>
</protein>
<dbReference type="PANTHER" id="PTHR21666:SF270">
    <property type="entry name" value="MUREIN HYDROLASE ACTIVATOR ENVC"/>
    <property type="match status" value="1"/>
</dbReference>
<organism evidence="6 7">
    <name type="scientific">Streptomyces chitinivorans</name>
    <dbReference type="NCBI Taxonomy" id="1257027"/>
    <lineage>
        <taxon>Bacteria</taxon>
        <taxon>Bacillati</taxon>
        <taxon>Actinomycetota</taxon>
        <taxon>Actinomycetes</taxon>
        <taxon>Kitasatosporales</taxon>
        <taxon>Streptomycetaceae</taxon>
        <taxon>Streptomyces</taxon>
    </lineage>
</organism>
<dbReference type="SUPFAM" id="SSF53955">
    <property type="entry name" value="Lysozyme-like"/>
    <property type="match status" value="1"/>
</dbReference>
<dbReference type="PROSITE" id="PS51782">
    <property type="entry name" value="LYSM"/>
    <property type="match status" value="1"/>
</dbReference>
<dbReference type="Gene3D" id="3.10.350.10">
    <property type="entry name" value="LysM domain"/>
    <property type="match status" value="1"/>
</dbReference>
<dbReference type="SUPFAM" id="SSF51261">
    <property type="entry name" value="Duplicated hybrid motif"/>
    <property type="match status" value="1"/>
</dbReference>
<keyword evidence="4" id="KW-0732">Signal</keyword>
<dbReference type="RefSeq" id="WP_279951401.1">
    <property type="nucleotide sequence ID" value="NZ_BAABEN010000006.1"/>
</dbReference>
<dbReference type="InterPro" id="IPR010618">
    <property type="entry name" value="RPF"/>
</dbReference>
<name>A0ABW7HSN3_9ACTN</name>
<evidence type="ECO:0000256" key="1">
    <source>
        <dbReference type="ARBA" id="ARBA00010830"/>
    </source>
</evidence>
<evidence type="ECO:0000256" key="3">
    <source>
        <dbReference type="SAM" id="MobiDB-lite"/>
    </source>
</evidence>
<dbReference type="Proteomes" id="UP001607069">
    <property type="component" value="Unassembled WGS sequence"/>
</dbReference>
<feature type="domain" description="LysM" evidence="5">
    <location>
        <begin position="195"/>
        <end position="244"/>
    </location>
</feature>
<dbReference type="Pfam" id="PF01476">
    <property type="entry name" value="LysM"/>
    <property type="match status" value="1"/>
</dbReference>
<dbReference type="InterPro" id="IPR011055">
    <property type="entry name" value="Dup_hybrid_motif"/>
</dbReference>
<dbReference type="InterPro" id="IPR018392">
    <property type="entry name" value="LysM"/>
</dbReference>
<dbReference type="Pfam" id="PF06737">
    <property type="entry name" value="Transglycosylas"/>
    <property type="match status" value="1"/>
</dbReference>
<evidence type="ECO:0000256" key="2">
    <source>
        <dbReference type="ARBA" id="ARBA00022801"/>
    </source>
</evidence>
<feature type="signal peptide" evidence="4">
    <location>
        <begin position="1"/>
        <end position="41"/>
    </location>
</feature>
<dbReference type="InterPro" id="IPR050570">
    <property type="entry name" value="Cell_wall_metabolism_enzyme"/>
</dbReference>
<dbReference type="PANTHER" id="PTHR21666">
    <property type="entry name" value="PEPTIDASE-RELATED"/>
    <property type="match status" value="1"/>
</dbReference>
<gene>
    <name evidence="6" type="ORF">ACG5V6_11605</name>
</gene>
<evidence type="ECO:0000256" key="4">
    <source>
        <dbReference type="SAM" id="SignalP"/>
    </source>
</evidence>
<proteinExistence type="inferred from homology"/>
<dbReference type="CDD" id="cd13925">
    <property type="entry name" value="RPF"/>
    <property type="match status" value="1"/>
</dbReference>
<evidence type="ECO:0000313" key="7">
    <source>
        <dbReference type="Proteomes" id="UP001607069"/>
    </source>
</evidence>
<feature type="compositionally biased region" description="Basic and acidic residues" evidence="3">
    <location>
        <begin position="255"/>
        <end position="285"/>
    </location>
</feature>
<feature type="compositionally biased region" description="Basic and acidic residues" evidence="3">
    <location>
        <begin position="154"/>
        <end position="193"/>
    </location>
</feature>
<evidence type="ECO:0000259" key="5">
    <source>
        <dbReference type="PROSITE" id="PS51782"/>
    </source>
</evidence>
<dbReference type="CDD" id="cd12797">
    <property type="entry name" value="M23_peptidase"/>
    <property type="match status" value="1"/>
</dbReference>
<dbReference type="InterPro" id="IPR016047">
    <property type="entry name" value="M23ase_b-sheet_dom"/>
</dbReference>
<dbReference type="InterPro" id="IPR023346">
    <property type="entry name" value="Lysozyme-like_dom_sf"/>
</dbReference>
<evidence type="ECO:0000313" key="6">
    <source>
        <dbReference type="EMBL" id="MFH0248859.1"/>
    </source>
</evidence>
<keyword evidence="7" id="KW-1185">Reference proteome</keyword>
<sequence length="435" mass="44980">MSARGRHRRIRNSRLTRLSLAISVGGAGMALPLVTAGGASAASVDTWDKVAQCESTGNWSINTGNGFYGGLQFTQSTWAAFGGTEYAPRADLATKDQQIAVAEKVLAGQGPGAWPVCSVKAGLTKGGPAPAVSPDGQSNPTEQKEQAPAAAPKAEAEPESKPEAEPKQEKSESEAAPQRADRGERAHSHDHGEGTSYEVVGGDTLFKIADAQGVQGGWERVYEDNRQVIGDNPNLIFPGQELTLGGAAAQQKAAAKPETKPAPKPEKAEKTEKAAPKAEKTEKAEAVQQSAERADRSDRGAVTGYTAPVNAAPSGSYKASGARWSNGHTGEDFAAASGTPVKAVTNGTVVSAGWGGAYGNQVVIRHEDGRYSQYGHLSSLSVSAGQTVSTGQQIGAVGSTGNSTGPHLHFEIRTAPGYGSDINPLAYLRANGVSI</sequence>
<dbReference type="EMBL" id="JBIHMK010000035">
    <property type="protein sequence ID" value="MFH0248859.1"/>
    <property type="molecule type" value="Genomic_DNA"/>
</dbReference>
<keyword evidence="2" id="KW-0378">Hydrolase</keyword>
<dbReference type="InterPro" id="IPR036779">
    <property type="entry name" value="LysM_dom_sf"/>
</dbReference>
<dbReference type="Pfam" id="PF01551">
    <property type="entry name" value="Peptidase_M23"/>
    <property type="match status" value="1"/>
</dbReference>
<comment type="similarity">
    <text evidence="1">Belongs to the transglycosylase family. Rpf subfamily.</text>
</comment>
<feature type="region of interest" description="Disordered" evidence="3">
    <location>
        <begin position="247"/>
        <end position="323"/>
    </location>
</feature>
<dbReference type="Gene3D" id="2.70.70.10">
    <property type="entry name" value="Glucose Permease (Domain IIA)"/>
    <property type="match status" value="1"/>
</dbReference>